<organism evidence="1 2">
    <name type="scientific">Streptomyces coryli</name>
    <dbReference type="NCBI Taxonomy" id="1128680"/>
    <lineage>
        <taxon>Bacteria</taxon>
        <taxon>Bacillati</taxon>
        <taxon>Actinomycetota</taxon>
        <taxon>Actinomycetes</taxon>
        <taxon>Kitasatosporales</taxon>
        <taxon>Streptomycetaceae</taxon>
        <taxon>Streptomyces</taxon>
    </lineage>
</organism>
<keyword evidence="2" id="KW-1185">Reference proteome</keyword>
<gene>
    <name evidence="1" type="ORF">G5C51_02840</name>
</gene>
<dbReference type="Proteomes" id="UP000481583">
    <property type="component" value="Unassembled WGS sequence"/>
</dbReference>
<protein>
    <submittedName>
        <fullName evidence="1">Uncharacterized protein</fullName>
    </submittedName>
</protein>
<evidence type="ECO:0000313" key="2">
    <source>
        <dbReference type="Proteomes" id="UP000481583"/>
    </source>
</evidence>
<name>A0A6G4TS49_9ACTN</name>
<dbReference type="AlphaFoldDB" id="A0A6G4TS49"/>
<dbReference type="EMBL" id="JAAKZV010000005">
    <property type="protein sequence ID" value="NGN62839.1"/>
    <property type="molecule type" value="Genomic_DNA"/>
</dbReference>
<reference evidence="1 2" key="1">
    <citation type="submission" date="2020-02" db="EMBL/GenBank/DDBJ databases">
        <title>Whole-genome analyses of novel actinobacteria.</title>
        <authorList>
            <person name="Sahin N."/>
        </authorList>
    </citation>
    <scope>NUCLEOTIDE SEQUENCE [LARGE SCALE GENOMIC DNA]</scope>
    <source>
        <strain evidence="1 2">A7024</strain>
    </source>
</reference>
<evidence type="ECO:0000313" key="1">
    <source>
        <dbReference type="EMBL" id="NGN62839.1"/>
    </source>
</evidence>
<comment type="caution">
    <text evidence="1">The sequence shown here is derived from an EMBL/GenBank/DDBJ whole genome shotgun (WGS) entry which is preliminary data.</text>
</comment>
<accession>A0A6G4TS49</accession>
<sequence length="367" mass="39150">MPARPAQRVLDDMVQNRGRGAPLRRKLARNKDRNWLLAVILHSCAKHAEGAKLSDLEQSIVTAFRKNGFTDAQIKSHGQVDQRIPQDLRNELFPAKFAQLDVKQSYTLADLGRDAPDLVRTTLAMPTVTQIDVPAIHQGTATLADFPLPSRSVLREHAAAMLVALESDEPTAAAAAAGRYTIKASSFHCTDRQTDSVFGPANEPYFIFGSLGGGIAVTTQSRVFDDVDNGETRTFSSTDGCIWGQNCAAQALPTGEIGSLVSLFEHDSGDPSEIRAGVAVAFAAAAGILVATGVAAWVGAVVAGVGATIQWLIGFMEDDHIADNTFVFTGSVVAKQIPNVGSSFNVVRRFTDGDGDYSLTLKVTHVS</sequence>
<proteinExistence type="predicted"/>